<dbReference type="Pfam" id="PF14111">
    <property type="entry name" value="DUF4283"/>
    <property type="match status" value="1"/>
</dbReference>
<feature type="compositionally biased region" description="Basic and acidic residues" evidence="1">
    <location>
        <begin position="426"/>
        <end position="441"/>
    </location>
</feature>
<organism evidence="4 5">
    <name type="scientific">Brassica campestris</name>
    <name type="common">Field mustard</name>
    <dbReference type="NCBI Taxonomy" id="3711"/>
    <lineage>
        <taxon>Eukaryota</taxon>
        <taxon>Viridiplantae</taxon>
        <taxon>Streptophyta</taxon>
        <taxon>Embryophyta</taxon>
        <taxon>Tracheophyta</taxon>
        <taxon>Spermatophyta</taxon>
        <taxon>Magnoliopsida</taxon>
        <taxon>eudicotyledons</taxon>
        <taxon>Gunneridae</taxon>
        <taxon>Pentapetalae</taxon>
        <taxon>rosids</taxon>
        <taxon>malvids</taxon>
        <taxon>Brassicales</taxon>
        <taxon>Brassicaceae</taxon>
        <taxon>Brassiceae</taxon>
        <taxon>Brassica</taxon>
    </lineage>
</organism>
<evidence type="ECO:0000259" key="3">
    <source>
        <dbReference type="Pfam" id="PF14392"/>
    </source>
</evidence>
<feature type="compositionally biased region" description="Polar residues" evidence="1">
    <location>
        <begin position="695"/>
        <end position="709"/>
    </location>
</feature>
<feature type="region of interest" description="Disordered" evidence="1">
    <location>
        <begin position="325"/>
        <end position="461"/>
    </location>
</feature>
<feature type="region of interest" description="Disordered" evidence="1">
    <location>
        <begin position="564"/>
        <end position="709"/>
    </location>
</feature>
<reference evidence="4 5" key="1">
    <citation type="submission" date="2018-06" db="EMBL/GenBank/DDBJ databases">
        <title>WGS assembly of Brassica rapa FPsc.</title>
        <authorList>
            <person name="Bowman J."/>
            <person name="Kohchi T."/>
            <person name="Yamato K."/>
            <person name="Jenkins J."/>
            <person name="Shu S."/>
            <person name="Ishizaki K."/>
            <person name="Yamaoka S."/>
            <person name="Nishihama R."/>
            <person name="Nakamura Y."/>
            <person name="Berger F."/>
            <person name="Adam C."/>
            <person name="Aki S."/>
            <person name="Althoff F."/>
            <person name="Araki T."/>
            <person name="Arteaga-Vazquez M."/>
            <person name="Balasubrmanian S."/>
            <person name="Bauer D."/>
            <person name="Boehm C."/>
            <person name="Briginshaw L."/>
            <person name="Caballero-Perez J."/>
            <person name="Catarino B."/>
            <person name="Chen F."/>
            <person name="Chiyoda S."/>
            <person name="Chovatia M."/>
            <person name="Davies K."/>
            <person name="Delmans M."/>
            <person name="Demura T."/>
            <person name="Dierschke T."/>
            <person name="Dolan L."/>
            <person name="Dorantes-Acosta A."/>
            <person name="Eklund D."/>
            <person name="Florent S."/>
            <person name="Flores-Sandoval E."/>
            <person name="Fujiyama A."/>
            <person name="Fukuzawa H."/>
            <person name="Galik B."/>
            <person name="Grimanelli D."/>
            <person name="Grimwood J."/>
            <person name="Grossniklaus U."/>
            <person name="Hamada T."/>
            <person name="Haseloff J."/>
            <person name="Hetherington A."/>
            <person name="Higo A."/>
            <person name="Hirakawa Y."/>
            <person name="Hundley H."/>
            <person name="Ikeda Y."/>
            <person name="Inoue K."/>
            <person name="Inoue S."/>
            <person name="Ishida S."/>
            <person name="Jia Q."/>
            <person name="Kakita M."/>
            <person name="Kanazawa T."/>
            <person name="Kawai Y."/>
            <person name="Kawashima T."/>
            <person name="Kennedy M."/>
            <person name="Kinose K."/>
            <person name="Kinoshita T."/>
            <person name="Kohara Y."/>
            <person name="Koide E."/>
            <person name="Komatsu K."/>
            <person name="Kopischke S."/>
            <person name="Kubo M."/>
            <person name="Kyozuka J."/>
            <person name="Lagercrantz U."/>
            <person name="Lin S."/>
            <person name="Lindquist E."/>
            <person name="Lipzen A."/>
            <person name="Lu C."/>
            <person name="Luna E."/>
            <person name="Martienssen R."/>
            <person name="Minamino N."/>
            <person name="Mizutani M."/>
            <person name="Mizutani M."/>
            <person name="Mochizuki N."/>
            <person name="Monte I."/>
            <person name="Mosher R."/>
            <person name="Nagasaki H."/>
            <person name="Nakagami H."/>
            <person name="Naramoto S."/>
            <person name="Nishitani K."/>
            <person name="Ohtani M."/>
            <person name="Okamoto T."/>
            <person name="Okumura M."/>
            <person name="Phillips J."/>
            <person name="Pollak B."/>
            <person name="Reinders A."/>
            <person name="Roevekamp M."/>
            <person name="Sano R."/>
            <person name="Sawa S."/>
            <person name="Schmid M."/>
            <person name="Shirakawa M."/>
            <person name="Solano R."/>
            <person name="Spunde A."/>
            <person name="Suetsugu N."/>
            <person name="Sugano S."/>
            <person name="Sugiyama A."/>
            <person name="Sun R."/>
            <person name="Suzuki Y."/>
            <person name="Takenaka M."/>
            <person name="Takezawa D."/>
            <person name="Tomogane H."/>
            <person name="Tsuzuki M."/>
            <person name="Ueda T."/>
            <person name="Umeda M."/>
            <person name="Ward J."/>
            <person name="Watanabe Y."/>
            <person name="Yazaki K."/>
            <person name="Yokoyama R."/>
            <person name="Yoshitake Y."/>
            <person name="Yotsui I."/>
            <person name="Zachgo S."/>
            <person name="Schmutz J."/>
        </authorList>
    </citation>
    <scope>NUCLEOTIDE SEQUENCE [LARGE SCALE GENOMIC DNA]</scope>
    <source>
        <strain evidence="5">cv. B-3</strain>
    </source>
</reference>
<proteinExistence type="predicted"/>
<dbReference type="AlphaFoldDB" id="A0A397XXX2"/>
<feature type="compositionally biased region" description="Basic and acidic residues" evidence="1">
    <location>
        <begin position="234"/>
        <end position="247"/>
    </location>
</feature>
<accession>A0A397XXX2</accession>
<name>A0A397XXX2_BRACM</name>
<dbReference type="Proteomes" id="UP000264353">
    <property type="component" value="Chromosome A9"/>
</dbReference>
<feature type="compositionally biased region" description="Basic residues" evidence="1">
    <location>
        <begin position="651"/>
        <end position="665"/>
    </location>
</feature>
<feature type="compositionally biased region" description="Polar residues" evidence="1">
    <location>
        <begin position="378"/>
        <end position="395"/>
    </location>
</feature>
<protein>
    <recommendedName>
        <fullName evidence="6">DUF4283 domain-containing protein</fullName>
    </recommendedName>
</protein>
<dbReference type="EMBL" id="CM010636">
    <property type="protein sequence ID" value="RID45418.1"/>
    <property type="molecule type" value="Genomic_DNA"/>
</dbReference>
<dbReference type="InterPro" id="IPR040256">
    <property type="entry name" value="At4g02000-like"/>
</dbReference>
<dbReference type="InterPro" id="IPR025558">
    <property type="entry name" value="DUF4283"/>
</dbReference>
<feature type="compositionally biased region" description="Basic and acidic residues" evidence="1">
    <location>
        <begin position="483"/>
        <end position="500"/>
    </location>
</feature>
<evidence type="ECO:0000259" key="2">
    <source>
        <dbReference type="Pfam" id="PF14111"/>
    </source>
</evidence>
<feature type="compositionally biased region" description="Basic and acidic residues" evidence="1">
    <location>
        <begin position="263"/>
        <end position="277"/>
    </location>
</feature>
<gene>
    <name evidence="4" type="ORF">BRARA_I02148</name>
</gene>
<feature type="compositionally biased region" description="Basic and acidic residues" evidence="1">
    <location>
        <begin position="521"/>
        <end position="535"/>
    </location>
</feature>
<feature type="compositionally biased region" description="Basic and acidic residues" evidence="1">
    <location>
        <begin position="564"/>
        <end position="577"/>
    </location>
</feature>
<feature type="region of interest" description="Disordered" evidence="1">
    <location>
        <begin position="483"/>
        <end position="551"/>
    </location>
</feature>
<feature type="region of interest" description="Disordered" evidence="1">
    <location>
        <begin position="1"/>
        <end position="21"/>
    </location>
</feature>
<dbReference type="Pfam" id="PF14392">
    <property type="entry name" value="zf-CCHC_4"/>
    <property type="match status" value="1"/>
</dbReference>
<sequence>MNGQVGSRARGASEIVRRRTQENDEEEIIRVPAFDNSDLIAKFKQTLIGRMFHSDGRSVEALLKHMPKRRIWDVEGRVRGTNLGNNRFHFDFDKEEDLIKVLEKRPCHFNRWSFSLERWTPTIKEDFPNYLPFWAVVSGVPIHYKKIETYESVGKALGVYDKADVEGGRVRVFVNGDLPLKFDCKIGFENGDVVKVTIQYEDLYRHCFSCKRISHEEGTCPELNENQRERNRLARIEQKDKEERATREAFSQPQRRSPGAYNDRYELEYRGREKRPLYPESLGAHRGSRREDERQHDLRKQLEEKRDVHSKNVWNRLENNNYSELPRNRARYHPYQHSSGVLQRERTRDTGSSSEWRPKRIQGTQYENQSKKRWDQGYANSRSRMSIDSQRTISENPRRQDYRAPVRRWKSRSPPSGTLEWRPVNRARESEMPRGLLKKDSLVGNPKGSSGGEVPAESANNRSNIETQGRLQDNQTAHCMDVDSNERGHEDETARSKEKLPQSSDVNQGLRFEKGDEEAQETDKEREAREEKETDKDIEEYAALGMTDEMIDEDDLLDDIAEMEKQTKEKEMEDGRIEAISQLSPERPTNKTSVSKVKTGMLNIQGVEKGGHPGNTMEKKNKQSSQQNASLGRKRGARSPDLKGASASRKLAGRGRLSPKSKIMKSIREAPDESRKVPRHEVYPSAIKSRKPVSTLGSMVSQKPSSTRI</sequence>
<feature type="region of interest" description="Disordered" evidence="1">
    <location>
        <begin position="234"/>
        <end position="304"/>
    </location>
</feature>
<feature type="domain" description="Zinc knuckle CX2CX4HX4C" evidence="3">
    <location>
        <begin position="179"/>
        <end position="221"/>
    </location>
</feature>
<evidence type="ECO:0000313" key="5">
    <source>
        <dbReference type="Proteomes" id="UP000264353"/>
    </source>
</evidence>
<dbReference type="InterPro" id="IPR025836">
    <property type="entry name" value="Zn_knuckle_CX2CX4HX4C"/>
</dbReference>
<feature type="compositionally biased region" description="Basic and acidic residues" evidence="1">
    <location>
        <begin position="289"/>
        <end position="304"/>
    </location>
</feature>
<dbReference type="PANTHER" id="PTHR31286:SF182">
    <property type="entry name" value="ZINC KNUCKLE CX2CX4HX4C DOMAIN-CONTAINING PROTEIN"/>
    <property type="match status" value="1"/>
</dbReference>
<feature type="domain" description="DUF4283" evidence="2">
    <location>
        <begin position="41"/>
        <end position="124"/>
    </location>
</feature>
<evidence type="ECO:0008006" key="6">
    <source>
        <dbReference type="Google" id="ProtNLM"/>
    </source>
</evidence>
<evidence type="ECO:0000256" key="1">
    <source>
        <dbReference type="SAM" id="MobiDB-lite"/>
    </source>
</evidence>
<evidence type="ECO:0000313" key="4">
    <source>
        <dbReference type="EMBL" id="RID45418.1"/>
    </source>
</evidence>
<feature type="compositionally biased region" description="Basic and acidic residues" evidence="1">
    <location>
        <begin position="666"/>
        <end position="682"/>
    </location>
</feature>
<dbReference type="PANTHER" id="PTHR31286">
    <property type="entry name" value="GLYCINE-RICH CELL WALL STRUCTURAL PROTEIN 1.8-LIKE"/>
    <property type="match status" value="1"/>
</dbReference>